<evidence type="ECO:0000259" key="15">
    <source>
        <dbReference type="PROSITE" id="PS50262"/>
    </source>
</evidence>
<reference evidence="16" key="2">
    <citation type="submission" date="2025-09" db="UniProtKB">
        <authorList>
            <consortium name="Ensembl"/>
        </authorList>
    </citation>
    <scope>IDENTIFICATION</scope>
</reference>
<dbReference type="PROSITE" id="PS50262">
    <property type="entry name" value="G_PROTEIN_RECEP_F1_2"/>
    <property type="match status" value="1"/>
</dbReference>
<sequence length="351" mass="39206">MVVYIWSLNISYKDTTALNQSANVSSGDPPEPHDTPPGLSRTGHTVTAVCLGIILVFRSLWTPINLILLNISVSDILVCLFGTPFSFASSLYGKWLLGYHGCKWYGFANSLFGIVSLMSLSILSYERYAALLRPTKADVSDFRRAWLCVAGSWLYSLVWALPPFLGWSSYGPEGPGTTCSVQWHQRSTNSMSYVMCLFIFCLVSFFSAQVTKINLLTAQRRENHILLMVISMVSCYLLCWMPYGVVALLATFGRRGLITPITSMVPSVLAKSSTVVNPVIYVLFNNHFYRCFLAFLKCQGDPSFHSQNPQYSSKEDPHVLKPCDGPSWHRGVKGSQKKERHTLALAVHYTP</sequence>
<keyword evidence="3" id="KW-0716">Sensory transduction</keyword>
<dbReference type="InterPro" id="IPR027430">
    <property type="entry name" value="Retinal_BS"/>
</dbReference>
<evidence type="ECO:0000256" key="8">
    <source>
        <dbReference type="ARBA" id="ARBA00023040"/>
    </source>
</evidence>
<evidence type="ECO:0000256" key="4">
    <source>
        <dbReference type="ARBA" id="ARBA00022692"/>
    </source>
</evidence>
<evidence type="ECO:0000256" key="3">
    <source>
        <dbReference type="ARBA" id="ARBA00022606"/>
    </source>
</evidence>
<dbReference type="PRINTS" id="PR00237">
    <property type="entry name" value="GPCRRHODOPSN"/>
</dbReference>
<dbReference type="Gene3D" id="1.20.1070.10">
    <property type="entry name" value="Rhodopsin 7-helix transmembrane proteins"/>
    <property type="match status" value="1"/>
</dbReference>
<evidence type="ECO:0000256" key="14">
    <source>
        <dbReference type="SAM" id="Phobius"/>
    </source>
</evidence>
<evidence type="ECO:0000256" key="11">
    <source>
        <dbReference type="ARBA" id="ARBA00023224"/>
    </source>
</evidence>
<evidence type="ECO:0000256" key="5">
    <source>
        <dbReference type="ARBA" id="ARBA00022925"/>
    </source>
</evidence>
<evidence type="ECO:0000313" key="17">
    <source>
        <dbReference type="Proteomes" id="UP000472270"/>
    </source>
</evidence>
<name>A0A673KZH6_9TELE</name>
<evidence type="ECO:0000256" key="7">
    <source>
        <dbReference type="ARBA" id="ARBA00022991"/>
    </source>
</evidence>
<feature type="transmembrane region" description="Helical" evidence="14">
    <location>
        <begin position="191"/>
        <end position="213"/>
    </location>
</feature>
<evidence type="ECO:0000256" key="9">
    <source>
        <dbReference type="ARBA" id="ARBA00023136"/>
    </source>
</evidence>
<evidence type="ECO:0000256" key="12">
    <source>
        <dbReference type="RuleBase" id="RU000688"/>
    </source>
</evidence>
<keyword evidence="7" id="KW-0157">Chromophore</keyword>
<keyword evidence="2" id="KW-0600">Photoreceptor protein</keyword>
<evidence type="ECO:0000313" key="16">
    <source>
        <dbReference type="Ensembl" id="ENSSRHP00000070130.1"/>
    </source>
</evidence>
<feature type="transmembrane region" description="Helical" evidence="14">
    <location>
        <begin position="145"/>
        <end position="165"/>
    </location>
</feature>
<dbReference type="InterPro" id="IPR017452">
    <property type="entry name" value="GPCR_Rhodpsn_7TM"/>
</dbReference>
<feature type="domain" description="G-protein coupled receptors family 1 profile" evidence="15">
    <location>
        <begin position="46"/>
        <end position="281"/>
    </location>
</feature>
<keyword evidence="17" id="KW-1185">Reference proteome</keyword>
<organism evidence="16 17">
    <name type="scientific">Sinocyclocheilus rhinocerous</name>
    <dbReference type="NCBI Taxonomy" id="307959"/>
    <lineage>
        <taxon>Eukaryota</taxon>
        <taxon>Metazoa</taxon>
        <taxon>Chordata</taxon>
        <taxon>Craniata</taxon>
        <taxon>Vertebrata</taxon>
        <taxon>Euteleostomi</taxon>
        <taxon>Actinopterygii</taxon>
        <taxon>Neopterygii</taxon>
        <taxon>Teleostei</taxon>
        <taxon>Ostariophysi</taxon>
        <taxon>Cypriniformes</taxon>
        <taxon>Cyprinidae</taxon>
        <taxon>Cyprininae</taxon>
        <taxon>Sinocyclocheilus</taxon>
    </lineage>
</organism>
<dbReference type="Pfam" id="PF00001">
    <property type="entry name" value="7tm_1"/>
    <property type="match status" value="1"/>
</dbReference>
<reference evidence="16" key="1">
    <citation type="submission" date="2025-08" db="UniProtKB">
        <authorList>
            <consortium name="Ensembl"/>
        </authorList>
    </citation>
    <scope>IDENTIFICATION</scope>
</reference>
<feature type="transmembrane region" description="Helical" evidence="14">
    <location>
        <begin position="68"/>
        <end position="92"/>
    </location>
</feature>
<feature type="transmembrane region" description="Helical" evidence="14">
    <location>
        <begin position="42"/>
        <end position="61"/>
    </location>
</feature>
<dbReference type="AlphaFoldDB" id="A0A673KZH6"/>
<keyword evidence="6 14" id="KW-1133">Transmembrane helix</keyword>
<dbReference type="InterPro" id="IPR000276">
    <property type="entry name" value="GPCR_Rhodpsn"/>
</dbReference>
<feature type="region of interest" description="Disordered" evidence="13">
    <location>
        <begin position="21"/>
        <end position="41"/>
    </location>
</feature>
<proteinExistence type="inferred from homology"/>
<keyword evidence="5" id="KW-0681">Retinal protein</keyword>
<comment type="subcellular location">
    <subcellularLocation>
        <location evidence="1">Membrane</location>
        <topology evidence="1">Multi-pass membrane protein</topology>
    </subcellularLocation>
</comment>
<evidence type="ECO:0000256" key="10">
    <source>
        <dbReference type="ARBA" id="ARBA00023170"/>
    </source>
</evidence>
<feature type="transmembrane region" description="Helical" evidence="14">
    <location>
        <begin position="225"/>
        <end position="252"/>
    </location>
</feature>
<evidence type="ECO:0000256" key="13">
    <source>
        <dbReference type="SAM" id="MobiDB-lite"/>
    </source>
</evidence>
<dbReference type="GO" id="GO:0007602">
    <property type="term" value="P:phototransduction"/>
    <property type="evidence" value="ECO:0007669"/>
    <property type="project" value="UniProtKB-KW"/>
</dbReference>
<dbReference type="Ensembl" id="ENSSRHT00000072045.1">
    <property type="protein sequence ID" value="ENSSRHP00000070130.1"/>
    <property type="gene ID" value="ENSSRHG00000034898.1"/>
</dbReference>
<dbReference type="Proteomes" id="UP000472270">
    <property type="component" value="Unassembled WGS sequence"/>
</dbReference>
<evidence type="ECO:0000256" key="6">
    <source>
        <dbReference type="ARBA" id="ARBA00022989"/>
    </source>
</evidence>
<dbReference type="PROSITE" id="PS00238">
    <property type="entry name" value="OPSIN"/>
    <property type="match status" value="1"/>
</dbReference>
<dbReference type="GO" id="GO:0016020">
    <property type="term" value="C:membrane"/>
    <property type="evidence" value="ECO:0007669"/>
    <property type="project" value="UniProtKB-SubCell"/>
</dbReference>
<comment type="similarity">
    <text evidence="12">Belongs to the G-protein coupled receptor 1 family.</text>
</comment>
<dbReference type="PROSITE" id="PS00237">
    <property type="entry name" value="G_PROTEIN_RECEP_F1_1"/>
    <property type="match status" value="1"/>
</dbReference>
<dbReference type="GO" id="GO:0009881">
    <property type="term" value="F:photoreceptor activity"/>
    <property type="evidence" value="ECO:0007669"/>
    <property type="project" value="UniProtKB-KW"/>
</dbReference>
<keyword evidence="8 12" id="KW-0297">G-protein coupled receptor</keyword>
<keyword evidence="4 12" id="KW-0812">Transmembrane</keyword>
<protein>
    <submittedName>
        <fullName evidence="16">Teleost multiple tissue opsin 3a</fullName>
    </submittedName>
</protein>
<feature type="transmembrane region" description="Helical" evidence="14">
    <location>
        <begin position="104"/>
        <end position="125"/>
    </location>
</feature>
<keyword evidence="11 12" id="KW-0807">Transducer</keyword>
<keyword evidence="10 12" id="KW-0675">Receptor</keyword>
<dbReference type="GO" id="GO:0004930">
    <property type="term" value="F:G protein-coupled receptor activity"/>
    <property type="evidence" value="ECO:0007669"/>
    <property type="project" value="UniProtKB-KW"/>
</dbReference>
<dbReference type="FunFam" id="1.20.1070.10:FF:000197">
    <property type="entry name" value="Teleost multiple tissue opsin 2b"/>
    <property type="match status" value="1"/>
</dbReference>
<accession>A0A673KZH6</accession>
<dbReference type="InterPro" id="IPR050125">
    <property type="entry name" value="GPCR_opsins"/>
</dbReference>
<dbReference type="PANTHER" id="PTHR24240">
    <property type="entry name" value="OPSIN"/>
    <property type="match status" value="1"/>
</dbReference>
<evidence type="ECO:0000256" key="1">
    <source>
        <dbReference type="ARBA" id="ARBA00004141"/>
    </source>
</evidence>
<evidence type="ECO:0000256" key="2">
    <source>
        <dbReference type="ARBA" id="ARBA00022543"/>
    </source>
</evidence>
<keyword evidence="9 14" id="KW-0472">Membrane</keyword>
<dbReference type="SUPFAM" id="SSF81321">
    <property type="entry name" value="Family A G protein-coupled receptor-like"/>
    <property type="match status" value="1"/>
</dbReference>